<keyword evidence="6" id="KW-1133">Transmembrane helix</keyword>
<dbReference type="GO" id="GO:0020037">
    <property type="term" value="F:heme binding"/>
    <property type="evidence" value="ECO:0007669"/>
    <property type="project" value="InterPro"/>
</dbReference>
<dbReference type="KEGG" id="cap:CLDAP_18150"/>
<dbReference type="GO" id="GO:0042597">
    <property type="term" value="C:periplasmic space"/>
    <property type="evidence" value="ECO:0007669"/>
    <property type="project" value="InterPro"/>
</dbReference>
<keyword evidence="1" id="KW-0813">Transport</keyword>
<dbReference type="RefSeq" id="WP_014433092.1">
    <property type="nucleotide sequence ID" value="NC_017079.1"/>
</dbReference>
<keyword evidence="9" id="KW-1185">Reference proteome</keyword>
<accession>I0I3L7</accession>
<dbReference type="InterPro" id="IPR017838">
    <property type="entry name" value="DMSO_Rdtase_II_haem_b-bd_su"/>
</dbReference>
<dbReference type="HOGENOM" id="CLU_076033_0_0_0"/>
<evidence type="ECO:0000256" key="5">
    <source>
        <dbReference type="ARBA" id="ARBA00023004"/>
    </source>
</evidence>
<dbReference type="eggNOG" id="COG2180">
    <property type="taxonomic scope" value="Bacteria"/>
</dbReference>
<dbReference type="STRING" id="926550.CLDAP_18150"/>
<dbReference type="SMART" id="SM00887">
    <property type="entry name" value="EB_dh"/>
    <property type="match status" value="1"/>
</dbReference>
<keyword evidence="5" id="KW-0408">Iron</keyword>
<dbReference type="EMBL" id="AP012337">
    <property type="protein sequence ID" value="BAL99854.1"/>
    <property type="molecule type" value="Genomic_DNA"/>
</dbReference>
<dbReference type="InterPro" id="IPR019020">
    <property type="entry name" value="Cyt-c552/DMSO_Rdtase_haem-bd"/>
</dbReference>
<keyword evidence="4" id="KW-0249">Electron transport</keyword>
<gene>
    <name evidence="8" type="ordered locus">CLDAP_18150</name>
</gene>
<sequence>MFKRNLIGIAMVLLASLAVILFNVPLVRSQGLTITVAAVEGALPVEAPDADLWQLATAVEVPLSAQMIARPIIPETNARSVTVRALHNGEEIAFLLEWMDATRNDSALRLDEFRDSVALQFPLLDSQPFYCMGQQGGNVNIWHWKADWQTALIAQQTLQDVYPNIHVDMYPFIVESENIYSAAYAEVEFLPAEAAGNLLAMPARSTPVEDMVAGGFGSLTSQSPEGQNVQGYGEWRDGVWRVIFSRSLHSKETEDISFTPETLHAVAFAVWDGANQERNGSKSTSQWVALQLAGPQGAGVVTTAETAAQAPLTASVAATAPTGFNALFWGFIGLLILILLGIGVVMLYFHLSSKT</sequence>
<dbReference type="CDD" id="cd09623">
    <property type="entry name" value="DOMON_EBDH"/>
    <property type="match status" value="1"/>
</dbReference>
<evidence type="ECO:0000256" key="4">
    <source>
        <dbReference type="ARBA" id="ARBA00022982"/>
    </source>
</evidence>
<evidence type="ECO:0000256" key="3">
    <source>
        <dbReference type="ARBA" id="ARBA00022723"/>
    </source>
</evidence>
<feature type="domain" description="Cytochrome c-552/DMSO reductase-like haem-binding" evidence="7">
    <location>
        <begin position="50"/>
        <end position="283"/>
    </location>
</feature>
<keyword evidence="2" id="KW-0349">Heme</keyword>
<keyword evidence="6" id="KW-0812">Transmembrane</keyword>
<dbReference type="AlphaFoldDB" id="I0I3L7"/>
<evidence type="ECO:0000256" key="2">
    <source>
        <dbReference type="ARBA" id="ARBA00022617"/>
    </source>
</evidence>
<protein>
    <submittedName>
        <fullName evidence="8">Putative nitrate reductase gamma subunit</fullName>
    </submittedName>
</protein>
<dbReference type="OrthoDB" id="9772663at2"/>
<dbReference type="Pfam" id="PF09459">
    <property type="entry name" value="EB_dh"/>
    <property type="match status" value="1"/>
</dbReference>
<feature type="transmembrane region" description="Helical" evidence="6">
    <location>
        <begin position="326"/>
        <end position="349"/>
    </location>
</feature>
<evidence type="ECO:0000313" key="8">
    <source>
        <dbReference type="EMBL" id="BAL99854.1"/>
    </source>
</evidence>
<dbReference type="Proteomes" id="UP000007880">
    <property type="component" value="Chromosome"/>
</dbReference>
<evidence type="ECO:0000259" key="7">
    <source>
        <dbReference type="SMART" id="SM00887"/>
    </source>
</evidence>
<evidence type="ECO:0000256" key="6">
    <source>
        <dbReference type="SAM" id="Phobius"/>
    </source>
</evidence>
<dbReference type="Gene3D" id="2.60.40.1190">
    <property type="match status" value="1"/>
</dbReference>
<dbReference type="GO" id="GO:0046872">
    <property type="term" value="F:metal ion binding"/>
    <property type="evidence" value="ECO:0007669"/>
    <property type="project" value="UniProtKB-KW"/>
</dbReference>
<organism evidence="8 9">
    <name type="scientific">Caldilinea aerophila (strain DSM 14535 / JCM 11387 / NBRC 104270 / STL-6-O1)</name>
    <dbReference type="NCBI Taxonomy" id="926550"/>
    <lineage>
        <taxon>Bacteria</taxon>
        <taxon>Bacillati</taxon>
        <taxon>Chloroflexota</taxon>
        <taxon>Caldilineae</taxon>
        <taxon>Caldilineales</taxon>
        <taxon>Caldilineaceae</taxon>
        <taxon>Caldilinea</taxon>
    </lineage>
</organism>
<reference evidence="8 9" key="1">
    <citation type="submission" date="2012-02" db="EMBL/GenBank/DDBJ databases">
        <title>Complete genome sequence of Caldilinea aerophila DSM 14535 (= NBRC 102666).</title>
        <authorList>
            <person name="Oguchi A."/>
            <person name="Hosoyama A."/>
            <person name="Sekine M."/>
            <person name="Fukai R."/>
            <person name="Kato Y."/>
            <person name="Nakamura S."/>
            <person name="Hanada S."/>
            <person name="Yamazaki S."/>
            <person name="Fujita N."/>
        </authorList>
    </citation>
    <scope>NUCLEOTIDE SEQUENCE [LARGE SCALE GENOMIC DNA]</scope>
    <source>
        <strain evidence="9">DSM 14535 / JCM 11387 / NBRC 104270 / STL-6-O1</strain>
    </source>
</reference>
<keyword evidence="6" id="KW-0472">Membrane</keyword>
<name>I0I3L7_CALAS</name>
<evidence type="ECO:0000256" key="1">
    <source>
        <dbReference type="ARBA" id="ARBA00022448"/>
    </source>
</evidence>
<keyword evidence="3" id="KW-0479">Metal-binding</keyword>
<evidence type="ECO:0000313" key="9">
    <source>
        <dbReference type="Proteomes" id="UP000007880"/>
    </source>
</evidence>
<proteinExistence type="predicted"/>